<reference evidence="1" key="1">
    <citation type="journal article" date="2023" name="Science">
        <title>Genome structures resolve the early diversification of teleost fishes.</title>
        <authorList>
            <person name="Parey E."/>
            <person name="Louis A."/>
            <person name="Montfort J."/>
            <person name="Bouchez O."/>
            <person name="Roques C."/>
            <person name="Iampietro C."/>
            <person name="Lluch J."/>
            <person name="Castinel A."/>
            <person name="Donnadieu C."/>
            <person name="Desvignes T."/>
            <person name="Floi Bucao C."/>
            <person name="Jouanno E."/>
            <person name="Wen M."/>
            <person name="Mejri S."/>
            <person name="Dirks R."/>
            <person name="Jansen H."/>
            <person name="Henkel C."/>
            <person name="Chen W.J."/>
            <person name="Zahm M."/>
            <person name="Cabau C."/>
            <person name="Klopp C."/>
            <person name="Thompson A.W."/>
            <person name="Robinson-Rechavi M."/>
            <person name="Braasch I."/>
            <person name="Lecointre G."/>
            <person name="Bobe J."/>
            <person name="Postlethwait J.H."/>
            <person name="Berthelot C."/>
            <person name="Roest Crollius H."/>
            <person name="Guiguen Y."/>
        </authorList>
    </citation>
    <scope>NUCLEOTIDE SEQUENCE</scope>
    <source>
        <strain evidence="1">NC1722</strain>
    </source>
</reference>
<sequence>MAFTCAQGGVWLSTGKEWSQQCGKNLLSRSCTHSPCRLVARYSFNGSLRLRCSSFSRKCLPSPRNSRLHQLYSM</sequence>
<gene>
    <name evidence="1" type="ORF">AAFF_G00260950</name>
</gene>
<dbReference type="EMBL" id="JAINUG010000356">
    <property type="protein sequence ID" value="KAJ8377366.1"/>
    <property type="molecule type" value="Genomic_DNA"/>
</dbReference>
<evidence type="ECO:0000313" key="2">
    <source>
        <dbReference type="Proteomes" id="UP001221898"/>
    </source>
</evidence>
<protein>
    <submittedName>
        <fullName evidence="1">Uncharacterized protein</fullName>
    </submittedName>
</protein>
<accession>A0AAD7RC58</accession>
<keyword evidence="2" id="KW-1185">Reference proteome</keyword>
<dbReference type="Proteomes" id="UP001221898">
    <property type="component" value="Unassembled WGS sequence"/>
</dbReference>
<dbReference type="AlphaFoldDB" id="A0AAD7RC58"/>
<comment type="caution">
    <text evidence="1">The sequence shown here is derived from an EMBL/GenBank/DDBJ whole genome shotgun (WGS) entry which is preliminary data.</text>
</comment>
<evidence type="ECO:0000313" key="1">
    <source>
        <dbReference type="EMBL" id="KAJ8377366.1"/>
    </source>
</evidence>
<proteinExistence type="predicted"/>
<organism evidence="1 2">
    <name type="scientific">Aldrovandia affinis</name>
    <dbReference type="NCBI Taxonomy" id="143900"/>
    <lineage>
        <taxon>Eukaryota</taxon>
        <taxon>Metazoa</taxon>
        <taxon>Chordata</taxon>
        <taxon>Craniata</taxon>
        <taxon>Vertebrata</taxon>
        <taxon>Euteleostomi</taxon>
        <taxon>Actinopterygii</taxon>
        <taxon>Neopterygii</taxon>
        <taxon>Teleostei</taxon>
        <taxon>Notacanthiformes</taxon>
        <taxon>Halosauridae</taxon>
        <taxon>Aldrovandia</taxon>
    </lineage>
</organism>
<name>A0AAD7RC58_9TELE</name>